<dbReference type="GO" id="GO:0005737">
    <property type="term" value="C:cytoplasm"/>
    <property type="evidence" value="ECO:0007669"/>
    <property type="project" value="UniProtKB-ARBA"/>
</dbReference>
<dbReference type="Pfam" id="PF08569">
    <property type="entry name" value="Mo25"/>
    <property type="match status" value="1"/>
</dbReference>
<evidence type="ECO:0000256" key="1">
    <source>
        <dbReference type="ARBA" id="ARBA00011012"/>
    </source>
</evidence>
<dbReference type="InterPro" id="IPR016024">
    <property type="entry name" value="ARM-type_fold"/>
</dbReference>
<dbReference type="Proteomes" id="UP000800092">
    <property type="component" value="Unassembled WGS sequence"/>
</dbReference>
<name>A0A6A6HPQ6_VIRVR</name>
<dbReference type="OrthoDB" id="609103at2759"/>
<evidence type="ECO:0000313" key="3">
    <source>
        <dbReference type="Proteomes" id="UP000800092"/>
    </source>
</evidence>
<sequence>MAFLFARNKQKSGVDLVKTTSELMQKLDSEDKASPKAEEEIARNLTQMKITLQGTPEAEVNPDQVQHLVTYLIQDDLLHLLVTNLHKLPFESRKDTQVIISNIFRYQAPGSTSTEPVALSHICYRKPEIILALCHGYDRRESFMACGGVLREALKRDAVAAIILYHEPDQTLDLSNIDPSTPASGKGVFWKFFYWIDKGAFELSADAFNTFREILTRNKEIIAMFIQTNFDLFFQKYNAVLVQSDSYVTKRQSIKLLGELLLDRANYSIMCAYVDSGDNLKLCMNLLRDDRKMVSYEGFHIFKVFVANPNKSAAVHRILYNNKDRILRFLPNFLHDRKEDDQFNDEKTYLVKSIDQLGPPSDVPQASKNGAA</sequence>
<organism evidence="2 3">
    <name type="scientific">Viridothelium virens</name>
    <name type="common">Speckled blister lichen</name>
    <name type="synonym">Trypethelium virens</name>
    <dbReference type="NCBI Taxonomy" id="1048519"/>
    <lineage>
        <taxon>Eukaryota</taxon>
        <taxon>Fungi</taxon>
        <taxon>Dikarya</taxon>
        <taxon>Ascomycota</taxon>
        <taxon>Pezizomycotina</taxon>
        <taxon>Dothideomycetes</taxon>
        <taxon>Dothideomycetes incertae sedis</taxon>
        <taxon>Trypetheliales</taxon>
        <taxon>Trypetheliaceae</taxon>
        <taxon>Viridothelium</taxon>
    </lineage>
</organism>
<dbReference type="SUPFAM" id="SSF48371">
    <property type="entry name" value="ARM repeat"/>
    <property type="match status" value="1"/>
</dbReference>
<reference evidence="2" key="1">
    <citation type="journal article" date="2020" name="Stud. Mycol.">
        <title>101 Dothideomycetes genomes: a test case for predicting lifestyles and emergence of pathogens.</title>
        <authorList>
            <person name="Haridas S."/>
            <person name="Albert R."/>
            <person name="Binder M."/>
            <person name="Bloem J."/>
            <person name="Labutti K."/>
            <person name="Salamov A."/>
            <person name="Andreopoulos B."/>
            <person name="Baker S."/>
            <person name="Barry K."/>
            <person name="Bills G."/>
            <person name="Bluhm B."/>
            <person name="Cannon C."/>
            <person name="Castanera R."/>
            <person name="Culley D."/>
            <person name="Daum C."/>
            <person name="Ezra D."/>
            <person name="Gonzalez J."/>
            <person name="Henrissat B."/>
            <person name="Kuo A."/>
            <person name="Liang C."/>
            <person name="Lipzen A."/>
            <person name="Lutzoni F."/>
            <person name="Magnuson J."/>
            <person name="Mondo S."/>
            <person name="Nolan M."/>
            <person name="Ohm R."/>
            <person name="Pangilinan J."/>
            <person name="Park H.-J."/>
            <person name="Ramirez L."/>
            <person name="Alfaro M."/>
            <person name="Sun H."/>
            <person name="Tritt A."/>
            <person name="Yoshinaga Y."/>
            <person name="Zwiers L.-H."/>
            <person name="Turgeon B."/>
            <person name="Goodwin S."/>
            <person name="Spatafora J."/>
            <person name="Crous P."/>
            <person name="Grigoriev I."/>
        </authorList>
    </citation>
    <scope>NUCLEOTIDE SEQUENCE</scope>
    <source>
        <strain evidence="2">Tuck. ex Michener</strain>
    </source>
</reference>
<dbReference type="PANTHER" id="PTHR10182:SF3">
    <property type="entry name" value="PROTEIN MO25"/>
    <property type="match status" value="1"/>
</dbReference>
<dbReference type="GO" id="GO:0043539">
    <property type="term" value="F:protein serine/threonine kinase activator activity"/>
    <property type="evidence" value="ECO:0007669"/>
    <property type="project" value="TreeGrafter"/>
</dbReference>
<dbReference type="InterPro" id="IPR013878">
    <property type="entry name" value="Mo25"/>
</dbReference>
<dbReference type="PANTHER" id="PTHR10182">
    <property type="entry name" value="CALCIUM-BINDING PROTEIN 39-RELATED"/>
    <property type="match status" value="1"/>
</dbReference>
<dbReference type="InterPro" id="IPR011989">
    <property type="entry name" value="ARM-like"/>
</dbReference>
<dbReference type="Gene3D" id="1.25.10.10">
    <property type="entry name" value="Leucine-rich Repeat Variant"/>
    <property type="match status" value="1"/>
</dbReference>
<dbReference type="EMBL" id="ML991772">
    <property type="protein sequence ID" value="KAF2239450.1"/>
    <property type="molecule type" value="Genomic_DNA"/>
</dbReference>
<keyword evidence="3" id="KW-1185">Reference proteome</keyword>
<gene>
    <name evidence="2" type="ORF">EV356DRAFT_100031</name>
</gene>
<accession>A0A6A6HPQ6</accession>
<evidence type="ECO:0000313" key="2">
    <source>
        <dbReference type="EMBL" id="KAF2239450.1"/>
    </source>
</evidence>
<dbReference type="GO" id="GO:0035556">
    <property type="term" value="P:intracellular signal transduction"/>
    <property type="evidence" value="ECO:0007669"/>
    <property type="project" value="TreeGrafter"/>
</dbReference>
<proteinExistence type="inferred from homology"/>
<protein>
    <submittedName>
        <fullName evidence="2">Mo25-like protein</fullName>
    </submittedName>
</protein>
<dbReference type="FunFam" id="1.25.10.10:FF:000257">
    <property type="entry name" value="Conidiophore development protein hymA"/>
    <property type="match status" value="1"/>
</dbReference>
<dbReference type="AlphaFoldDB" id="A0A6A6HPQ6"/>
<comment type="similarity">
    <text evidence="1">Belongs to the Mo25 family.</text>
</comment>